<dbReference type="InterPro" id="IPR024977">
    <property type="entry name" value="Apc4-like_WD40_dom"/>
</dbReference>
<evidence type="ECO:0000259" key="6">
    <source>
        <dbReference type="Pfam" id="PF12894"/>
    </source>
</evidence>
<evidence type="ECO:0000256" key="4">
    <source>
        <dbReference type="ARBA" id="ARBA00022786"/>
    </source>
</evidence>
<sequence length="772" mass="83941">MSLPLLSAKHLPHGLASDANLVAYCDPHDLIAIATDSHDIVIYRITGQVAFTIKRKDDELKITALAWKDDGSVLAVAWSDGSYGLHSGESGKLVHRNSVRVEPDGERGWGLGLVAGFGGGGGEEDGEGVIVRSFGWMKHVGGGTNTASSEMTVREGSTEDWEAAFGDLTVRDDDDDWHTKRRTYEKGSIKSLARAIATMDVTTVLPKLSVIPSHGLRSGPDGSNFGTQALVETIFGSSKTGDADAVDILIVGSNDGTLRVLMDDTVEIGACHVLGVPELQASHPRSATHNILSSTTDIETILNSLNLPMETLSGSLLHEVSTNTKRLQHLLEYITTTVRCIGHDYTTGLIFPSRLIKNISLELQENKEGDLVTSLYHLAMTGQNCPTILEWFTDVVKETNHKRWDNAVVGMYTSIQNHLFFNLLPALNRLEIAVVMLRGLATFHSDSAVNVDRFIVDTRLLTHLLESADALRLVAQKLQLVVSAELKSFKAFSKWLKVYIDIAIAGHGSPAAAEIEDREQPNLVISDVLRYLEGAMVGGSKVEGFVAELEGWKGAVERQEWMVKMEELSYVRTREAVKAFDMESSKSIIHNPALLNLPALTVWTSGLARIVLGRITVWQSKLLKLPTSQSVAIQRPRKILDMAVTLASENDAGRGITNTLVMAGKRELQFVHGDLSSASLHYPDVIAVDEEILDAKILPSGGALLLARLVDGPVAIIAPDHKVVHEFADDFEPTKMIVGGRKGKRVCLVLGTETMSSGTKGWRIVDLAGLEA</sequence>
<dbReference type="InterPro" id="IPR024790">
    <property type="entry name" value="APC4_long_dom"/>
</dbReference>
<reference evidence="8" key="1">
    <citation type="submission" date="2023-08" db="EMBL/GenBank/DDBJ databases">
        <title>Black Yeasts Isolated from many extreme environments.</title>
        <authorList>
            <person name="Coleine C."/>
            <person name="Stajich J.E."/>
            <person name="Selbmann L."/>
        </authorList>
    </citation>
    <scope>NUCLEOTIDE SEQUENCE</scope>
    <source>
        <strain evidence="8">CCFEE 5401</strain>
    </source>
</reference>
<dbReference type="GO" id="GO:0051301">
    <property type="term" value="P:cell division"/>
    <property type="evidence" value="ECO:0007669"/>
    <property type="project" value="UniProtKB-KW"/>
</dbReference>
<gene>
    <name evidence="8" type="ORF">LTR62_008042</name>
</gene>
<dbReference type="GO" id="GO:0031145">
    <property type="term" value="P:anaphase-promoting complex-dependent catabolic process"/>
    <property type="evidence" value="ECO:0007669"/>
    <property type="project" value="InterPro"/>
</dbReference>
<dbReference type="Gene3D" id="2.130.10.10">
    <property type="entry name" value="YVTN repeat-like/Quinoprotein amine dehydrogenase"/>
    <property type="match status" value="1"/>
</dbReference>
<dbReference type="InterPro" id="IPR015943">
    <property type="entry name" value="WD40/YVTN_repeat-like_dom_sf"/>
</dbReference>
<proteinExistence type="predicted"/>
<dbReference type="PANTHER" id="PTHR13260:SF0">
    <property type="entry name" value="ANAPHASE-PROMOTING COMPLEX SUBUNIT 4"/>
    <property type="match status" value="1"/>
</dbReference>
<evidence type="ECO:0000313" key="9">
    <source>
        <dbReference type="Proteomes" id="UP001310890"/>
    </source>
</evidence>
<evidence type="ECO:0000256" key="5">
    <source>
        <dbReference type="ARBA" id="ARBA00023306"/>
    </source>
</evidence>
<dbReference type="InterPro" id="IPR011047">
    <property type="entry name" value="Quinoprotein_ADH-like_sf"/>
</dbReference>
<name>A0AAN7TM81_9PEZI</name>
<feature type="domain" description="Anaphase-promoting complex subunit 4-like WD40" evidence="6">
    <location>
        <begin position="22"/>
        <end position="99"/>
    </location>
</feature>
<organism evidence="8 9">
    <name type="scientific">Meristemomyces frigidus</name>
    <dbReference type="NCBI Taxonomy" id="1508187"/>
    <lineage>
        <taxon>Eukaryota</taxon>
        <taxon>Fungi</taxon>
        <taxon>Dikarya</taxon>
        <taxon>Ascomycota</taxon>
        <taxon>Pezizomycotina</taxon>
        <taxon>Dothideomycetes</taxon>
        <taxon>Dothideomycetidae</taxon>
        <taxon>Mycosphaerellales</taxon>
        <taxon>Teratosphaeriaceae</taxon>
        <taxon>Meristemomyces</taxon>
    </lineage>
</organism>
<keyword evidence="5" id="KW-0131">Cell cycle</keyword>
<dbReference type="InterPro" id="IPR024789">
    <property type="entry name" value="APC4"/>
</dbReference>
<keyword evidence="3" id="KW-0498">Mitosis</keyword>
<dbReference type="PANTHER" id="PTHR13260">
    <property type="entry name" value="ANAPHASE PROMOTING COMPLEX SUBUNIT 4 APC4"/>
    <property type="match status" value="1"/>
</dbReference>
<accession>A0AAN7TM81</accession>
<evidence type="ECO:0000256" key="2">
    <source>
        <dbReference type="ARBA" id="ARBA00022618"/>
    </source>
</evidence>
<dbReference type="GO" id="GO:0070979">
    <property type="term" value="P:protein K11-linked ubiquitination"/>
    <property type="evidence" value="ECO:0007669"/>
    <property type="project" value="TreeGrafter"/>
</dbReference>
<evidence type="ECO:0000256" key="1">
    <source>
        <dbReference type="ARBA" id="ARBA00016067"/>
    </source>
</evidence>
<dbReference type="Proteomes" id="UP001310890">
    <property type="component" value="Unassembled WGS sequence"/>
</dbReference>
<dbReference type="EMBL" id="JAVRRL010000008">
    <property type="protein sequence ID" value="KAK5116493.1"/>
    <property type="molecule type" value="Genomic_DNA"/>
</dbReference>
<protein>
    <recommendedName>
        <fullName evidence="1">Anaphase-promoting complex subunit 4</fullName>
    </recommendedName>
</protein>
<dbReference type="Pfam" id="PF12894">
    <property type="entry name" value="ANAPC4_WD40"/>
    <property type="match status" value="1"/>
</dbReference>
<evidence type="ECO:0000259" key="7">
    <source>
        <dbReference type="Pfam" id="PF12896"/>
    </source>
</evidence>
<keyword evidence="4" id="KW-0833">Ubl conjugation pathway</keyword>
<evidence type="ECO:0000313" key="8">
    <source>
        <dbReference type="EMBL" id="KAK5116493.1"/>
    </source>
</evidence>
<dbReference type="SUPFAM" id="SSF50998">
    <property type="entry name" value="Quinoprotein alcohol dehydrogenase-like"/>
    <property type="match status" value="1"/>
</dbReference>
<feature type="domain" description="Anaphase-promoting complex subunit 4 long" evidence="7">
    <location>
        <begin position="304"/>
        <end position="502"/>
    </location>
</feature>
<evidence type="ECO:0000256" key="3">
    <source>
        <dbReference type="ARBA" id="ARBA00022776"/>
    </source>
</evidence>
<comment type="caution">
    <text evidence="8">The sequence shown here is derived from an EMBL/GenBank/DDBJ whole genome shotgun (WGS) entry which is preliminary data.</text>
</comment>
<keyword evidence="2" id="KW-0132">Cell division</keyword>
<dbReference type="AlphaFoldDB" id="A0AAN7TM81"/>
<dbReference type="GO" id="GO:0034399">
    <property type="term" value="C:nuclear periphery"/>
    <property type="evidence" value="ECO:0007669"/>
    <property type="project" value="TreeGrafter"/>
</dbReference>
<dbReference type="Pfam" id="PF12896">
    <property type="entry name" value="ANAPC4"/>
    <property type="match status" value="1"/>
</dbReference>
<dbReference type="GO" id="GO:0005680">
    <property type="term" value="C:anaphase-promoting complex"/>
    <property type="evidence" value="ECO:0007669"/>
    <property type="project" value="InterPro"/>
</dbReference>